<dbReference type="CDD" id="cd00580">
    <property type="entry name" value="CHMI"/>
    <property type="match status" value="1"/>
</dbReference>
<organism evidence="1 2">
    <name type="scientific">Thalassotalea eurytherma</name>
    <dbReference type="NCBI Taxonomy" id="1144278"/>
    <lineage>
        <taxon>Bacteria</taxon>
        <taxon>Pseudomonadati</taxon>
        <taxon>Pseudomonadota</taxon>
        <taxon>Gammaproteobacteria</taxon>
        <taxon>Alteromonadales</taxon>
        <taxon>Colwelliaceae</taxon>
        <taxon>Thalassotalea</taxon>
    </lineage>
</organism>
<dbReference type="PANTHER" id="PTHR37950:SF1">
    <property type="entry name" value="4-HYDROXYPHENYLACETATE CATABOLISM PROTEIN"/>
    <property type="match status" value="1"/>
</dbReference>
<dbReference type="PANTHER" id="PTHR37950">
    <property type="entry name" value="4-HYDROXYPHENYLACETATE CATABOLISM PROTEIN"/>
    <property type="match status" value="1"/>
</dbReference>
<name>A0ABQ6HB49_9GAMM</name>
<dbReference type="SUPFAM" id="SSF55331">
    <property type="entry name" value="Tautomerase/MIF"/>
    <property type="match status" value="1"/>
</dbReference>
<gene>
    <name evidence="1" type="ORF">theurythT_31440</name>
</gene>
<dbReference type="EMBL" id="BSSU01000021">
    <property type="protein sequence ID" value="GLX83691.1"/>
    <property type="molecule type" value="Genomic_DNA"/>
</dbReference>
<evidence type="ECO:0000313" key="1">
    <source>
        <dbReference type="EMBL" id="GLX83691.1"/>
    </source>
</evidence>
<accession>A0ABQ6HB49</accession>
<evidence type="ECO:0000313" key="2">
    <source>
        <dbReference type="Proteomes" id="UP001157133"/>
    </source>
</evidence>
<evidence type="ECO:0008006" key="3">
    <source>
        <dbReference type="Google" id="ProtNLM"/>
    </source>
</evidence>
<comment type="caution">
    <text evidence="1">The sequence shown here is derived from an EMBL/GenBank/DDBJ whole genome shotgun (WGS) entry which is preliminary data.</text>
</comment>
<reference evidence="1 2" key="1">
    <citation type="submission" date="2023-03" db="EMBL/GenBank/DDBJ databases">
        <title>Draft genome sequence of Thalassotalea eurytherma JCM 18482T.</title>
        <authorList>
            <person name="Sawabe T."/>
        </authorList>
    </citation>
    <scope>NUCLEOTIDE SEQUENCE [LARGE SCALE GENOMIC DNA]</scope>
    <source>
        <strain evidence="1 2">JCM 18482</strain>
    </source>
</reference>
<dbReference type="RefSeq" id="WP_284209172.1">
    <property type="nucleotide sequence ID" value="NZ_BSSU01000021.1"/>
</dbReference>
<dbReference type="Pfam" id="PF02962">
    <property type="entry name" value="CHMI"/>
    <property type="match status" value="1"/>
</dbReference>
<dbReference type="InterPro" id="IPR014347">
    <property type="entry name" value="Tautomerase/MIF_sf"/>
</dbReference>
<proteinExistence type="predicted"/>
<protein>
    <recommendedName>
        <fullName evidence="3">5-carboxymethyl-2-hydroxymuconate isomerase</fullName>
    </recommendedName>
</protein>
<dbReference type="Gene3D" id="3.30.429.10">
    <property type="entry name" value="Macrophage Migration Inhibitory Factor"/>
    <property type="match status" value="1"/>
</dbReference>
<keyword evidence="2" id="KW-1185">Reference proteome</keyword>
<dbReference type="InterPro" id="IPR004220">
    <property type="entry name" value="5-COMe_2-OHmuconate_Isoase"/>
</dbReference>
<dbReference type="Proteomes" id="UP001157133">
    <property type="component" value="Unassembled WGS sequence"/>
</dbReference>
<sequence>MPHCIIEYSDDLEGKPLVEAVHQSALDSGLFSSLGSDIKVRAMPFNHYKTGSIEISFVHVTLKILSGRTGEQKSSLSGKVLNQLKALNFIGCSLSVEVVDIDTASYAKFIV</sequence>